<keyword evidence="3" id="KW-1185">Reference proteome</keyword>
<feature type="region of interest" description="Disordered" evidence="1">
    <location>
        <begin position="34"/>
        <end position="56"/>
    </location>
</feature>
<evidence type="ECO:0000313" key="3">
    <source>
        <dbReference type="Proteomes" id="UP000824540"/>
    </source>
</evidence>
<reference evidence="2" key="1">
    <citation type="thesis" date="2021" institute="BYU ScholarsArchive" country="Provo, UT, USA">
        <title>Applications of and Algorithms for Genome Assembly and Genomic Analyses with an Emphasis on Marine Teleosts.</title>
        <authorList>
            <person name="Pickett B.D."/>
        </authorList>
    </citation>
    <scope>NUCLEOTIDE SEQUENCE</scope>
    <source>
        <strain evidence="2">HI-2016</strain>
    </source>
</reference>
<evidence type="ECO:0000256" key="1">
    <source>
        <dbReference type="SAM" id="MobiDB-lite"/>
    </source>
</evidence>
<evidence type="ECO:0000313" key="2">
    <source>
        <dbReference type="EMBL" id="KAG9339024.1"/>
    </source>
</evidence>
<gene>
    <name evidence="2" type="ORF">JZ751_024219</name>
</gene>
<comment type="caution">
    <text evidence="2">The sequence shown here is derived from an EMBL/GenBank/DDBJ whole genome shotgun (WGS) entry which is preliminary data.</text>
</comment>
<feature type="non-terminal residue" evidence="2">
    <location>
        <position position="81"/>
    </location>
</feature>
<dbReference type="AlphaFoldDB" id="A0A8T2NGA0"/>
<sequence length="81" mass="8565">LLSLTTPLLPSPPPPSFQEPLLNWSVSSGWSSSYASSTLPSTSRAQTARMPSGSGRCLIEPVGKDTHLNPCSFSCWGARSS</sequence>
<name>A0A8T2NGA0_9TELE</name>
<dbReference type="EMBL" id="JAFBMS010000059">
    <property type="protein sequence ID" value="KAG9339024.1"/>
    <property type="molecule type" value="Genomic_DNA"/>
</dbReference>
<proteinExistence type="predicted"/>
<feature type="non-terminal residue" evidence="2">
    <location>
        <position position="1"/>
    </location>
</feature>
<dbReference type="Proteomes" id="UP000824540">
    <property type="component" value="Unassembled WGS sequence"/>
</dbReference>
<organism evidence="2 3">
    <name type="scientific">Albula glossodonta</name>
    <name type="common">roundjaw bonefish</name>
    <dbReference type="NCBI Taxonomy" id="121402"/>
    <lineage>
        <taxon>Eukaryota</taxon>
        <taxon>Metazoa</taxon>
        <taxon>Chordata</taxon>
        <taxon>Craniata</taxon>
        <taxon>Vertebrata</taxon>
        <taxon>Euteleostomi</taxon>
        <taxon>Actinopterygii</taxon>
        <taxon>Neopterygii</taxon>
        <taxon>Teleostei</taxon>
        <taxon>Albuliformes</taxon>
        <taxon>Albulidae</taxon>
        <taxon>Albula</taxon>
    </lineage>
</organism>
<accession>A0A8T2NGA0</accession>
<protein>
    <submittedName>
        <fullName evidence="2">Uncharacterized protein</fullName>
    </submittedName>
</protein>
<feature type="compositionally biased region" description="Low complexity" evidence="1">
    <location>
        <begin position="34"/>
        <end position="43"/>
    </location>
</feature>